<accession>A0A151CIZ2</accession>
<protein>
    <submittedName>
        <fullName evidence="1">Uncharacterized protein</fullName>
    </submittedName>
</protein>
<organism evidence="1 2">
    <name type="scientific">Sulfurovum riftiae</name>
    <dbReference type="NCBI Taxonomy" id="1630136"/>
    <lineage>
        <taxon>Bacteria</taxon>
        <taxon>Pseudomonadati</taxon>
        <taxon>Campylobacterota</taxon>
        <taxon>Epsilonproteobacteria</taxon>
        <taxon>Campylobacterales</taxon>
        <taxon>Sulfurovaceae</taxon>
        <taxon>Sulfurovum</taxon>
    </lineage>
</organism>
<dbReference type="EMBL" id="LNKT01000001">
    <property type="protein sequence ID" value="KYJ87508.1"/>
    <property type="molecule type" value="Genomic_DNA"/>
</dbReference>
<reference evidence="1 2" key="1">
    <citation type="submission" date="2015-11" db="EMBL/GenBank/DDBJ databases">
        <title>Draft genome of Sulfurovum riftiae 1812E, a member of the Epsilonproteobacteria isolated from the tube of the deep-sea hydrothermal vent tubewom Riftia pachyptila.</title>
        <authorList>
            <person name="Vetriani C."/>
            <person name="Giovannelli D."/>
        </authorList>
    </citation>
    <scope>NUCLEOTIDE SEQUENCE [LARGE SCALE GENOMIC DNA]</scope>
    <source>
        <strain evidence="1 2">1812E</strain>
    </source>
</reference>
<comment type="caution">
    <text evidence="1">The sequence shown here is derived from an EMBL/GenBank/DDBJ whole genome shotgun (WGS) entry which is preliminary data.</text>
</comment>
<proteinExistence type="predicted"/>
<gene>
    <name evidence="1" type="ORF">AS592_10390</name>
</gene>
<evidence type="ECO:0000313" key="2">
    <source>
        <dbReference type="Proteomes" id="UP000075359"/>
    </source>
</evidence>
<dbReference type="Proteomes" id="UP000075359">
    <property type="component" value="Unassembled WGS sequence"/>
</dbReference>
<dbReference type="OrthoDB" id="5373141at2"/>
<name>A0A151CIZ2_9BACT</name>
<sequence>MYCLTTIDMQPAGELENELRHFFHRIHTVKRRLQQEQDRLFLNRLQRARCKANLLKIEMLEDEFHAISYRDDIKELYRKLQRYVKLDHERLMYTFGTENVVRTSLYVSI</sequence>
<keyword evidence="2" id="KW-1185">Reference proteome</keyword>
<dbReference type="STRING" id="1630136.AS592_10390"/>
<dbReference type="RefSeq" id="WP_067328404.1">
    <property type="nucleotide sequence ID" value="NZ_LNKT01000001.1"/>
</dbReference>
<dbReference type="AlphaFoldDB" id="A0A151CIZ2"/>
<evidence type="ECO:0000313" key="1">
    <source>
        <dbReference type="EMBL" id="KYJ87508.1"/>
    </source>
</evidence>